<name>A0ABN7VG51_GIGMA</name>
<reference evidence="1 2" key="1">
    <citation type="submission" date="2021-06" db="EMBL/GenBank/DDBJ databases">
        <authorList>
            <person name="Kallberg Y."/>
            <person name="Tangrot J."/>
            <person name="Rosling A."/>
        </authorList>
    </citation>
    <scope>NUCLEOTIDE SEQUENCE [LARGE SCALE GENOMIC DNA]</scope>
    <source>
        <strain evidence="1 2">120-4 pot B 10/14</strain>
    </source>
</reference>
<comment type="caution">
    <text evidence="1">The sequence shown here is derived from an EMBL/GenBank/DDBJ whole genome shotgun (WGS) entry which is preliminary data.</text>
</comment>
<evidence type="ECO:0000313" key="1">
    <source>
        <dbReference type="EMBL" id="CAG8769245.1"/>
    </source>
</evidence>
<accession>A0ABN7VG51</accession>
<organism evidence="1 2">
    <name type="scientific">Gigaspora margarita</name>
    <dbReference type="NCBI Taxonomy" id="4874"/>
    <lineage>
        <taxon>Eukaryota</taxon>
        <taxon>Fungi</taxon>
        <taxon>Fungi incertae sedis</taxon>
        <taxon>Mucoromycota</taxon>
        <taxon>Glomeromycotina</taxon>
        <taxon>Glomeromycetes</taxon>
        <taxon>Diversisporales</taxon>
        <taxon>Gigasporaceae</taxon>
        <taxon>Gigaspora</taxon>
    </lineage>
</organism>
<dbReference type="Proteomes" id="UP000789901">
    <property type="component" value="Unassembled WGS sequence"/>
</dbReference>
<dbReference type="EMBL" id="CAJVQB010014562">
    <property type="protein sequence ID" value="CAG8769245.1"/>
    <property type="molecule type" value="Genomic_DNA"/>
</dbReference>
<protein>
    <submittedName>
        <fullName evidence="1">43432_t:CDS:1</fullName>
    </submittedName>
</protein>
<keyword evidence="2" id="KW-1185">Reference proteome</keyword>
<sequence>MELKKNLPRESVEQYSKAFEKDIKNDNDDNKWFAIDNKEKKRQYEEMIKKLESIHITSDISHQSIFIRQYNRANGHTFNNIKDLEYRIDSGRNVIDYLEIIYKKFKNEKSLFNVPEMSNIIECSDNSPLKKILRDDEWKEINEEHSFHNIINNHEMLRPSDDNSRILWRTLILLPDSNISEGQYIADYLHEILKSNFKPNKYNLFSFPIDITSNGSKERKINAKKKKLYDERKLVSKSDRGHRVDLIIRNVLNMDLAVIEVVGPPHRRNHKKNLWDFRRGIRACKDSYEKFVNNLTEKYGKWIDESVIYNIYNQLEIYYV</sequence>
<gene>
    <name evidence="1" type="ORF">GMARGA_LOCUS18338</name>
</gene>
<proteinExistence type="predicted"/>
<evidence type="ECO:0000313" key="2">
    <source>
        <dbReference type="Proteomes" id="UP000789901"/>
    </source>
</evidence>